<dbReference type="PRINTS" id="PR00503">
    <property type="entry name" value="BROMODOMAIN"/>
</dbReference>
<dbReference type="InterPro" id="IPR036427">
    <property type="entry name" value="Bromodomain-like_sf"/>
</dbReference>
<protein>
    <recommendedName>
        <fullName evidence="4">Bromo domain-containing protein</fullName>
    </recommendedName>
</protein>
<dbReference type="STRING" id="1884261.A0A5C3Q7P6"/>
<feature type="compositionally biased region" description="Polar residues" evidence="3">
    <location>
        <begin position="638"/>
        <end position="650"/>
    </location>
</feature>
<feature type="region of interest" description="Disordered" evidence="3">
    <location>
        <begin position="835"/>
        <end position="855"/>
    </location>
</feature>
<evidence type="ECO:0000256" key="3">
    <source>
        <dbReference type="SAM" id="MobiDB-lite"/>
    </source>
</evidence>
<evidence type="ECO:0000256" key="1">
    <source>
        <dbReference type="ARBA" id="ARBA00023117"/>
    </source>
</evidence>
<dbReference type="GO" id="GO:0006325">
    <property type="term" value="P:chromatin organization"/>
    <property type="evidence" value="ECO:0007669"/>
    <property type="project" value="UniProtKB-ARBA"/>
</dbReference>
<proteinExistence type="predicted"/>
<dbReference type="CDD" id="cd04369">
    <property type="entry name" value="Bromodomain"/>
    <property type="match status" value="1"/>
</dbReference>
<accession>A0A5C3Q7P6</accession>
<dbReference type="EMBL" id="ML178842">
    <property type="protein sequence ID" value="TFK98114.1"/>
    <property type="molecule type" value="Genomic_DNA"/>
</dbReference>
<feature type="compositionally biased region" description="Basic residues" evidence="3">
    <location>
        <begin position="52"/>
        <end position="62"/>
    </location>
</feature>
<feature type="compositionally biased region" description="Low complexity" evidence="3">
    <location>
        <begin position="420"/>
        <end position="433"/>
    </location>
</feature>
<feature type="region of interest" description="Disordered" evidence="3">
    <location>
        <begin position="45"/>
        <end position="88"/>
    </location>
</feature>
<dbReference type="GO" id="GO:0005634">
    <property type="term" value="C:nucleus"/>
    <property type="evidence" value="ECO:0007669"/>
    <property type="project" value="TreeGrafter"/>
</dbReference>
<feature type="region of interest" description="Disordered" evidence="3">
    <location>
        <begin position="769"/>
        <end position="792"/>
    </location>
</feature>
<feature type="region of interest" description="Disordered" evidence="3">
    <location>
        <begin position="1"/>
        <end position="31"/>
    </location>
</feature>
<gene>
    <name evidence="5" type="ORF">BDV98DRAFT_553286</name>
</gene>
<name>A0A5C3Q7P6_9AGAR</name>
<dbReference type="PANTHER" id="PTHR22881:SF27">
    <property type="entry name" value="BROMODOMAIN CONTAINING 7_9"/>
    <property type="match status" value="1"/>
</dbReference>
<dbReference type="GO" id="GO:0006357">
    <property type="term" value="P:regulation of transcription by RNA polymerase II"/>
    <property type="evidence" value="ECO:0007669"/>
    <property type="project" value="TreeGrafter"/>
</dbReference>
<dbReference type="SUPFAM" id="SSF47370">
    <property type="entry name" value="Bromodomain"/>
    <property type="match status" value="1"/>
</dbReference>
<feature type="compositionally biased region" description="Gly residues" evidence="3">
    <location>
        <begin position="522"/>
        <end position="531"/>
    </location>
</feature>
<keyword evidence="1 2" id="KW-0103">Bromodomain</keyword>
<evidence type="ECO:0000259" key="4">
    <source>
        <dbReference type="PROSITE" id="PS50014"/>
    </source>
</evidence>
<evidence type="ECO:0000313" key="6">
    <source>
        <dbReference type="Proteomes" id="UP000305067"/>
    </source>
</evidence>
<feature type="compositionally biased region" description="Basic and acidic residues" evidence="3">
    <location>
        <begin position="457"/>
        <end position="468"/>
    </location>
</feature>
<feature type="domain" description="Bromo" evidence="4">
    <location>
        <begin position="104"/>
        <end position="174"/>
    </location>
</feature>
<dbReference type="PANTHER" id="PTHR22881">
    <property type="entry name" value="BROMODOMAIN CONTAINING PROTEIN"/>
    <property type="match status" value="1"/>
</dbReference>
<dbReference type="SMART" id="SM00297">
    <property type="entry name" value="BROMO"/>
    <property type="match status" value="1"/>
</dbReference>
<feature type="region of interest" description="Disordered" evidence="3">
    <location>
        <begin position="209"/>
        <end position="279"/>
    </location>
</feature>
<dbReference type="Gene3D" id="1.20.920.10">
    <property type="entry name" value="Bromodomain-like"/>
    <property type="match status" value="1"/>
</dbReference>
<sequence length="968" mass="104238">MDYDSDSSSSSRSSSSEDDAQQNTAPTTGLTLVLPSLSSLKAQSAVVESSTKPKKPKQRKKLYFTSQASLARKKRDPDGPKKQARPQKLKPLKEVLNRLIGQIKRKDDYAFFLEPVDVKQVSGYTDVVKHPMDFRTITTKVARGKYRSLDDFAADVRLVTTNAKLFNPPGSIHYTEAERIESYGLSHIAKASQTVIQYEADWNIDIEADDDDAQGSSSMHQQADANDLEDDQPMEDVRETRSPSPGFTVDGVMPPRRARGGPGRSLRQVPPTTVKKDGDKTKVVPTISESLDENGHLPGAKEGVGVFEPGSDLARVMLEIKLKKKAPRTKKERIRLEKAGNIYYNDGSLSFTEMKDPFAVVSPLLPVPLYRPYLHFLYDPSLTRPADSGPASSFPPAISLPPEAVHADFELPTVAHSHSKPQSTSTSQSQPATAKRKHWTIQRNYTKRGTVPAPAPEQREGTAVPEEKEAGLAREAGVFDFGSFAVLASQLDAEMRRRALSGALSGSGKGKNGDSKKKGKDGVNGAGGGNATGNANGSGNTNGTVNPGSGSEQATYWAGKAAEGDAYIRDVVYGGLGGFGYARSLGEFVGWEQQGEEEVQRNLGGLSLAEYVSRRVLDPLTDGRHSILGETARQILQENTSPNLSSQLSDRPSYSSAYPPSHPFLQTSFPQPSISTSTSPHPLSQTITTALSTRAPLTHSIDALLALHTAQLDMAVLVRRPEEFFLSDQAWFGRGVGGAGGVYPVSLDTQGSSQAQAGGGEVMGSISPSTNAALGPGQNAGLGQTGAPEMPPRIPPDQVYAYSLRYNANVIERLLVKRQMAEVVDFNPRSVDGGLESSVSDMKGEKMDVDEGRMDEDEEVKLEALEMNRVDLDVKQEDHAPVTVLSGPGVVGAIPIQPLPASLPPSLATISSHASGTGAETDDEDKVMKHLRLNLLALAKRAPIEKVARLPKELVPVHIRGHIPVLED</sequence>
<feature type="region of interest" description="Disordered" evidence="3">
    <location>
        <begin position="638"/>
        <end position="684"/>
    </location>
</feature>
<feature type="compositionally biased region" description="Polar residues" evidence="3">
    <location>
        <begin position="664"/>
        <end position="684"/>
    </location>
</feature>
<dbReference type="OrthoDB" id="21449at2759"/>
<feature type="compositionally biased region" description="Low complexity" evidence="3">
    <location>
        <begin position="532"/>
        <end position="551"/>
    </location>
</feature>
<dbReference type="AlphaFoldDB" id="A0A5C3Q7P6"/>
<reference evidence="5 6" key="1">
    <citation type="journal article" date="2019" name="Nat. Ecol. Evol.">
        <title>Megaphylogeny resolves global patterns of mushroom evolution.</title>
        <authorList>
            <person name="Varga T."/>
            <person name="Krizsan K."/>
            <person name="Foldi C."/>
            <person name="Dima B."/>
            <person name="Sanchez-Garcia M."/>
            <person name="Sanchez-Ramirez S."/>
            <person name="Szollosi G.J."/>
            <person name="Szarkandi J.G."/>
            <person name="Papp V."/>
            <person name="Albert L."/>
            <person name="Andreopoulos W."/>
            <person name="Angelini C."/>
            <person name="Antonin V."/>
            <person name="Barry K.W."/>
            <person name="Bougher N.L."/>
            <person name="Buchanan P."/>
            <person name="Buyck B."/>
            <person name="Bense V."/>
            <person name="Catcheside P."/>
            <person name="Chovatia M."/>
            <person name="Cooper J."/>
            <person name="Damon W."/>
            <person name="Desjardin D."/>
            <person name="Finy P."/>
            <person name="Geml J."/>
            <person name="Haridas S."/>
            <person name="Hughes K."/>
            <person name="Justo A."/>
            <person name="Karasinski D."/>
            <person name="Kautmanova I."/>
            <person name="Kiss B."/>
            <person name="Kocsube S."/>
            <person name="Kotiranta H."/>
            <person name="LaButti K.M."/>
            <person name="Lechner B.E."/>
            <person name="Liimatainen K."/>
            <person name="Lipzen A."/>
            <person name="Lukacs Z."/>
            <person name="Mihaltcheva S."/>
            <person name="Morgado L.N."/>
            <person name="Niskanen T."/>
            <person name="Noordeloos M.E."/>
            <person name="Ohm R.A."/>
            <person name="Ortiz-Santana B."/>
            <person name="Ovrebo C."/>
            <person name="Racz N."/>
            <person name="Riley R."/>
            <person name="Savchenko A."/>
            <person name="Shiryaev A."/>
            <person name="Soop K."/>
            <person name="Spirin V."/>
            <person name="Szebenyi C."/>
            <person name="Tomsovsky M."/>
            <person name="Tulloss R.E."/>
            <person name="Uehling J."/>
            <person name="Grigoriev I.V."/>
            <person name="Vagvolgyi C."/>
            <person name="Papp T."/>
            <person name="Martin F.M."/>
            <person name="Miettinen O."/>
            <person name="Hibbett D.S."/>
            <person name="Nagy L.G."/>
        </authorList>
    </citation>
    <scope>NUCLEOTIDE SEQUENCE [LARGE SCALE GENOMIC DNA]</scope>
    <source>
        <strain evidence="5 6">CBS 309.79</strain>
    </source>
</reference>
<dbReference type="Pfam" id="PF00439">
    <property type="entry name" value="Bromodomain"/>
    <property type="match status" value="1"/>
</dbReference>
<feature type="compositionally biased region" description="Polar residues" evidence="3">
    <location>
        <begin position="214"/>
        <end position="224"/>
    </location>
</feature>
<feature type="compositionally biased region" description="Basic and acidic residues" evidence="3">
    <location>
        <begin position="842"/>
        <end position="852"/>
    </location>
</feature>
<evidence type="ECO:0000256" key="2">
    <source>
        <dbReference type="PROSITE-ProRule" id="PRU00035"/>
    </source>
</evidence>
<dbReference type="PROSITE" id="PS50014">
    <property type="entry name" value="BROMODOMAIN_2"/>
    <property type="match status" value="1"/>
</dbReference>
<keyword evidence="6" id="KW-1185">Reference proteome</keyword>
<dbReference type="InterPro" id="IPR001487">
    <property type="entry name" value="Bromodomain"/>
</dbReference>
<feature type="compositionally biased region" description="Polar residues" evidence="3">
    <location>
        <begin position="21"/>
        <end position="31"/>
    </location>
</feature>
<dbReference type="InterPro" id="IPR051831">
    <property type="entry name" value="Bromodomain_contain_prot"/>
</dbReference>
<feature type="compositionally biased region" description="Low complexity" evidence="3">
    <location>
        <begin position="1"/>
        <end position="14"/>
    </location>
</feature>
<evidence type="ECO:0000313" key="5">
    <source>
        <dbReference type="EMBL" id="TFK98114.1"/>
    </source>
</evidence>
<feature type="region of interest" description="Disordered" evidence="3">
    <location>
        <begin position="503"/>
        <end position="551"/>
    </location>
</feature>
<feature type="region of interest" description="Disordered" evidence="3">
    <location>
        <begin position="414"/>
        <end position="468"/>
    </location>
</feature>
<dbReference type="Proteomes" id="UP000305067">
    <property type="component" value="Unassembled WGS sequence"/>
</dbReference>
<organism evidence="5 6">
    <name type="scientific">Pterulicium gracile</name>
    <dbReference type="NCBI Taxonomy" id="1884261"/>
    <lineage>
        <taxon>Eukaryota</taxon>
        <taxon>Fungi</taxon>
        <taxon>Dikarya</taxon>
        <taxon>Basidiomycota</taxon>
        <taxon>Agaricomycotina</taxon>
        <taxon>Agaricomycetes</taxon>
        <taxon>Agaricomycetidae</taxon>
        <taxon>Agaricales</taxon>
        <taxon>Pleurotineae</taxon>
        <taxon>Pterulaceae</taxon>
        <taxon>Pterulicium</taxon>
    </lineage>
</organism>